<gene>
    <name evidence="1" type="ORF">NESG_01280</name>
</gene>
<proteinExistence type="predicted"/>
<protein>
    <submittedName>
        <fullName evidence="1">Uncharacterized protein</fullName>
    </submittedName>
</protein>
<reference evidence="1 2" key="1">
    <citation type="journal article" date="2014" name="Genome Announc.">
        <title>Genome Sequence of the Microsporidian Species Nematocida sp1 Strain ERTm6 (ATCC PRA-372).</title>
        <authorList>
            <person name="Bakowski M.A."/>
            <person name="Priest M."/>
            <person name="Young S."/>
            <person name="Cuomo C.A."/>
            <person name="Troemel E.R."/>
        </authorList>
    </citation>
    <scope>NUCLEOTIDE SEQUENCE [LARGE SCALE GENOMIC DNA]</scope>
    <source>
        <strain evidence="1 2">ERTm6</strain>
    </source>
</reference>
<name>A0A086J1Z6_NEMA1</name>
<dbReference type="Proteomes" id="UP000054524">
    <property type="component" value="Unassembled WGS sequence"/>
</dbReference>
<keyword evidence="2" id="KW-1185">Reference proteome</keyword>
<comment type="caution">
    <text evidence="1">The sequence shown here is derived from an EMBL/GenBank/DDBJ whole genome shotgun (WGS) entry which is preliminary data.</text>
</comment>
<dbReference type="OrthoDB" id="2272012at2759"/>
<dbReference type="HOGENOM" id="CLU_1886322_0_0_1"/>
<sequence>MEVLDKNLTQLIMYLVPSEVESTLQGHTTLDALLDAVCNFYEKKHHTPTYTLPKQADFLFIRDYYEAPQKMISGVQGAPIPEEKFQELVETVFKNGLTLKTFTYYISTSYKTQKESVKVLETFETGLLEELRQKY</sequence>
<accession>A0A086J1Z6</accession>
<dbReference type="AlphaFoldDB" id="A0A086J1Z6"/>
<evidence type="ECO:0000313" key="2">
    <source>
        <dbReference type="Proteomes" id="UP000054524"/>
    </source>
</evidence>
<dbReference type="GeneID" id="77676253"/>
<dbReference type="RefSeq" id="XP_052904719.1">
    <property type="nucleotide sequence ID" value="XM_053048914.1"/>
</dbReference>
<dbReference type="EMBL" id="AKIJ01000003">
    <property type="protein sequence ID" value="KFG26164.1"/>
    <property type="molecule type" value="Genomic_DNA"/>
</dbReference>
<evidence type="ECO:0000313" key="1">
    <source>
        <dbReference type="EMBL" id="KFG26164.1"/>
    </source>
</evidence>
<organism evidence="1 2">
    <name type="scientific">Nematocida ausubeli (strain ATCC PRA-371 / ERTm2)</name>
    <name type="common">Nematode killer fungus</name>
    <dbReference type="NCBI Taxonomy" id="1913371"/>
    <lineage>
        <taxon>Eukaryota</taxon>
        <taxon>Fungi</taxon>
        <taxon>Fungi incertae sedis</taxon>
        <taxon>Microsporidia</taxon>
        <taxon>Nematocida</taxon>
    </lineage>
</organism>